<dbReference type="AlphaFoldDB" id="A0A430R1V6"/>
<evidence type="ECO:0000313" key="7">
    <source>
        <dbReference type="EMBL" id="RTH01372.1"/>
    </source>
</evidence>
<dbReference type="PANTHER" id="PTHR30349:SF41">
    <property type="entry name" value="INTEGRASE_RECOMBINASE PROTEIN MJ0367-RELATED"/>
    <property type="match status" value="1"/>
</dbReference>
<dbReference type="EMBL" id="PELM01000344">
    <property type="protein sequence ID" value="RTH01372.1"/>
    <property type="molecule type" value="Genomic_DNA"/>
</dbReference>
<dbReference type="InterPro" id="IPR010998">
    <property type="entry name" value="Integrase_recombinase_N"/>
</dbReference>
<dbReference type="PANTHER" id="PTHR30349">
    <property type="entry name" value="PHAGE INTEGRASE-RELATED"/>
    <property type="match status" value="1"/>
</dbReference>
<evidence type="ECO:0000256" key="2">
    <source>
        <dbReference type="ARBA" id="ARBA00023125"/>
    </source>
</evidence>
<dbReference type="InterPro" id="IPR013762">
    <property type="entry name" value="Integrase-like_cat_sf"/>
</dbReference>
<evidence type="ECO:0000259" key="6">
    <source>
        <dbReference type="PROSITE" id="PS51900"/>
    </source>
</evidence>
<dbReference type="SUPFAM" id="SSF56349">
    <property type="entry name" value="DNA breaking-rejoining enzymes"/>
    <property type="match status" value="1"/>
</dbReference>
<evidence type="ECO:0000313" key="8">
    <source>
        <dbReference type="EMBL" id="RTH23620.1"/>
    </source>
</evidence>
<dbReference type="CDD" id="cd01189">
    <property type="entry name" value="INT_ICEBs1_C_like"/>
    <property type="match status" value="1"/>
</dbReference>
<dbReference type="Gene3D" id="1.10.150.130">
    <property type="match status" value="1"/>
</dbReference>
<organism evidence="7 10">
    <name type="scientific">Thermus scotoductus</name>
    <dbReference type="NCBI Taxonomy" id="37636"/>
    <lineage>
        <taxon>Bacteria</taxon>
        <taxon>Thermotogati</taxon>
        <taxon>Deinococcota</taxon>
        <taxon>Deinococci</taxon>
        <taxon>Thermales</taxon>
        <taxon>Thermaceae</taxon>
        <taxon>Thermus</taxon>
    </lineage>
</organism>
<dbReference type="PROSITE" id="PS51900">
    <property type="entry name" value="CB"/>
    <property type="match status" value="1"/>
</dbReference>
<evidence type="ECO:0000313" key="9">
    <source>
        <dbReference type="Proteomes" id="UP000286712"/>
    </source>
</evidence>
<evidence type="ECO:0000256" key="4">
    <source>
        <dbReference type="PROSITE-ProRule" id="PRU01248"/>
    </source>
</evidence>
<protein>
    <submittedName>
        <fullName evidence="7">Site-specific integrase</fullName>
    </submittedName>
</protein>
<sequence>MARRSTKGTGTVFFHKGRKRWVAQITVGHDPATGKPRKLTRSFPTKKEAEAWRAEMALKHFRGLLAPPESITLRDWAERWLQGKAREVRPRTVALYRQELAYALPSLKDPSAKDPLGLLRLGGVQPAHVRAVVDALLERGLSPRTVRKVREKLHALFEEALSLELVPRNPVAPVKVRVPRGEAREKAGRTLEREEAARLLEALDAHPDPRTALALRLCLACGLRKGEVLALRWGDVDLEAGLLHVRRTWVSDGKRAVLSQPKTASGRRAVPIPHATLARLREYRAWWEAHLGGPLSPEDWVFPGNAGDRPLDLNALNHTLRRITTRLGLPPVRVHDLRHTYGSFLLANGAPLELVAERMGHANPNITLGIYRHLLKEERQGWVLDPEDMVGLEGRPEA</sequence>
<evidence type="ECO:0000259" key="5">
    <source>
        <dbReference type="PROSITE" id="PS51898"/>
    </source>
</evidence>
<proteinExistence type="inferred from homology"/>
<dbReference type="InterPro" id="IPR002104">
    <property type="entry name" value="Integrase_catalytic"/>
</dbReference>
<feature type="domain" description="Core-binding (CB)" evidence="6">
    <location>
        <begin position="71"/>
        <end position="161"/>
    </location>
</feature>
<dbReference type="InterPro" id="IPR044068">
    <property type="entry name" value="CB"/>
</dbReference>
<dbReference type="EMBL" id="PELW01000310">
    <property type="protein sequence ID" value="RTH23620.1"/>
    <property type="molecule type" value="Genomic_DNA"/>
</dbReference>
<dbReference type="Proteomes" id="UP000288082">
    <property type="component" value="Unassembled WGS sequence"/>
</dbReference>
<dbReference type="GO" id="GO:0003677">
    <property type="term" value="F:DNA binding"/>
    <property type="evidence" value="ECO:0007669"/>
    <property type="project" value="UniProtKB-UniRule"/>
</dbReference>
<evidence type="ECO:0000256" key="1">
    <source>
        <dbReference type="ARBA" id="ARBA00008857"/>
    </source>
</evidence>
<dbReference type="GO" id="GO:0015074">
    <property type="term" value="P:DNA integration"/>
    <property type="evidence" value="ECO:0007669"/>
    <property type="project" value="InterPro"/>
</dbReference>
<feature type="domain" description="Tyr recombinase" evidence="5">
    <location>
        <begin position="186"/>
        <end position="385"/>
    </location>
</feature>
<reference evidence="9 10" key="1">
    <citation type="journal article" date="2019" name="Extremophiles">
        <title>Biogeography of thermophiles and predominance of Thermus scotoductus in domestic water heaters.</title>
        <authorList>
            <person name="Wilpiszeski R.L."/>
            <person name="Zhang Z."/>
            <person name="House C.H."/>
        </authorList>
    </citation>
    <scope>NUCLEOTIDE SEQUENCE [LARGE SCALE GENOMIC DNA]</scope>
    <source>
        <strain evidence="8 9">27_S27</strain>
        <strain evidence="7 10">38_S38</strain>
    </source>
</reference>
<dbReference type="PROSITE" id="PS51898">
    <property type="entry name" value="TYR_RECOMBINASE"/>
    <property type="match status" value="1"/>
</dbReference>
<dbReference type="Pfam" id="PF00589">
    <property type="entry name" value="Phage_integrase"/>
    <property type="match status" value="1"/>
</dbReference>
<dbReference type="Pfam" id="PF14657">
    <property type="entry name" value="Arm-DNA-bind_4"/>
    <property type="match status" value="1"/>
</dbReference>
<name>A0A430R1V6_THESC</name>
<keyword evidence="3" id="KW-0233">DNA recombination</keyword>
<dbReference type="Gene3D" id="1.10.443.10">
    <property type="entry name" value="Intergrase catalytic core"/>
    <property type="match status" value="1"/>
</dbReference>
<keyword evidence="2 4" id="KW-0238">DNA-binding</keyword>
<dbReference type="InterPro" id="IPR011010">
    <property type="entry name" value="DNA_brk_join_enz"/>
</dbReference>
<dbReference type="Proteomes" id="UP000286712">
    <property type="component" value="Unassembled WGS sequence"/>
</dbReference>
<gene>
    <name evidence="8" type="ORF">CSW40_09385</name>
    <name evidence="7" type="ORF">CSW50_09565</name>
</gene>
<comment type="similarity">
    <text evidence="1">Belongs to the 'phage' integrase family.</text>
</comment>
<evidence type="ECO:0000256" key="3">
    <source>
        <dbReference type="ARBA" id="ARBA00023172"/>
    </source>
</evidence>
<dbReference type="InterPro" id="IPR028259">
    <property type="entry name" value="AP2-like_int_N"/>
</dbReference>
<evidence type="ECO:0000313" key="10">
    <source>
        <dbReference type="Proteomes" id="UP000288082"/>
    </source>
</evidence>
<comment type="caution">
    <text evidence="7">The sequence shown here is derived from an EMBL/GenBank/DDBJ whole genome shotgun (WGS) entry which is preliminary data.</text>
</comment>
<dbReference type="GO" id="GO:0006310">
    <property type="term" value="P:DNA recombination"/>
    <property type="evidence" value="ECO:0007669"/>
    <property type="project" value="UniProtKB-KW"/>
</dbReference>
<dbReference type="RefSeq" id="WP_126187705.1">
    <property type="nucleotide sequence ID" value="NZ_PELM01000344.1"/>
</dbReference>
<dbReference type="InterPro" id="IPR050090">
    <property type="entry name" value="Tyrosine_recombinase_XerCD"/>
</dbReference>
<accession>A0A430R1V6</accession>